<accession>A0A0E1EH04</accession>
<proteinExistence type="predicted"/>
<comment type="caution">
    <text evidence="3">The sequence shown here is derived from an EMBL/GenBank/DDBJ whole genome shotgun (WGS) entry which is preliminary data.</text>
</comment>
<name>A0A0E1EH04_STRAG</name>
<dbReference type="Proteomes" id="UP000255140">
    <property type="component" value="Unassembled WGS sequence"/>
</dbReference>
<dbReference type="GO" id="GO:0102971">
    <property type="term" value="F:phosphinothricin N-acetyltransferase activity"/>
    <property type="evidence" value="ECO:0007669"/>
    <property type="project" value="UniProtKB-EC"/>
</dbReference>
<dbReference type="PROSITE" id="PS51186">
    <property type="entry name" value="GNAT"/>
    <property type="match status" value="1"/>
</dbReference>
<evidence type="ECO:0000313" key="4">
    <source>
        <dbReference type="EMBL" id="RDY81458.1"/>
    </source>
</evidence>
<dbReference type="Pfam" id="PF00583">
    <property type="entry name" value="Acetyltransf_1"/>
    <property type="match status" value="1"/>
</dbReference>
<evidence type="ECO:0000313" key="9">
    <source>
        <dbReference type="Proteomes" id="UP000256718"/>
    </source>
</evidence>
<evidence type="ECO:0000313" key="8">
    <source>
        <dbReference type="Proteomes" id="UP000255140"/>
    </source>
</evidence>
<dbReference type="InterPro" id="IPR050276">
    <property type="entry name" value="MshD_Acetyltransferase"/>
</dbReference>
<dbReference type="Proteomes" id="UP000256718">
    <property type="component" value="Unassembled WGS sequence"/>
</dbReference>
<organism evidence="3 7">
    <name type="scientific">Streptococcus agalactiae</name>
    <dbReference type="NCBI Taxonomy" id="1311"/>
    <lineage>
        <taxon>Bacteria</taxon>
        <taxon>Bacillati</taxon>
        <taxon>Bacillota</taxon>
        <taxon>Bacilli</taxon>
        <taxon>Lactobacillales</taxon>
        <taxon>Streptococcaceae</taxon>
        <taxon>Streptococcus</taxon>
    </lineage>
</organism>
<dbReference type="Gene3D" id="3.40.630.30">
    <property type="match status" value="1"/>
</dbReference>
<evidence type="ECO:0000313" key="2">
    <source>
        <dbReference type="EMBL" id="KLJ28172.1"/>
    </source>
</evidence>
<reference evidence="2 6" key="1">
    <citation type="journal article" date="2015" name="PLoS ONE">
        <title>Genomic analysis reveals the molecular basis for capsule loss in the group B streptococcus population.</title>
        <authorList>
            <consortium name="DEVANI Consortium"/>
            <person name="Rosini R."/>
            <person name="Campisi E."/>
            <person name="De Chiara M."/>
            <person name="Tettelin H."/>
            <person name="Rinaudo D."/>
            <person name="Toniolo C."/>
            <person name="Metruccio M."/>
            <person name="Guidotti S."/>
            <person name="Sorensen U.B."/>
            <person name="Kilian M."/>
            <person name="Ramirez M."/>
            <person name="Janulczyk R."/>
            <person name="Donati C."/>
            <person name="Grandi G."/>
            <person name="Margarit I."/>
        </authorList>
    </citation>
    <scope>NUCLEOTIDE SEQUENCE [LARGE SCALE GENOMIC DNA]</scope>
    <source>
        <strain evidence="2 6">ES-PW-063</strain>
    </source>
</reference>
<keyword evidence="3" id="KW-0808">Transferase</keyword>
<evidence type="ECO:0000259" key="1">
    <source>
        <dbReference type="PROSITE" id="PS51186"/>
    </source>
</evidence>
<dbReference type="InterPro" id="IPR016181">
    <property type="entry name" value="Acyl_CoA_acyltransferase"/>
</dbReference>
<keyword evidence="5" id="KW-0012">Acyltransferase</keyword>
<dbReference type="EC" id="2.3.1.183" evidence="5"/>
<dbReference type="EMBL" id="UHEW01000005">
    <property type="protein sequence ID" value="SUN29377.1"/>
    <property type="molecule type" value="Genomic_DNA"/>
</dbReference>
<reference evidence="3 7" key="2">
    <citation type="journal article" date="2016" name="Sci. Rep.">
        <title>Serotype IV Streptococcus agalactiae ST-452 has arisen from large genomic recombination events between CC23 and the hypervirulent CC17 lineages.</title>
        <authorList>
            <person name="Campisi E."/>
            <person name="Rinaudo C.D."/>
            <person name="Donati C."/>
            <person name="Barucco M."/>
            <person name="Torricelli G."/>
            <person name="Edwards M.S."/>
            <person name="Baker C.J."/>
            <person name="Margarit I."/>
            <person name="Rosini R."/>
        </authorList>
    </citation>
    <scope>NUCLEOTIDE SEQUENCE [LARGE SCALE GENOMIC DNA]</scope>
    <source>
        <strain evidence="3 7">CZ-PW-140</strain>
    </source>
</reference>
<gene>
    <name evidence="5" type="primary">ywnH</name>
    <name evidence="3" type="ORF">AX245_09040</name>
    <name evidence="4" type="ORF">C4618_06210</name>
    <name evidence="5" type="ORF">NCTC9828_01657</name>
    <name evidence="2" type="ORF">WA45_07815</name>
</gene>
<evidence type="ECO:0000313" key="3">
    <source>
        <dbReference type="EMBL" id="OCM72207.1"/>
    </source>
</evidence>
<dbReference type="Proteomes" id="UP000093122">
    <property type="component" value="Unassembled WGS sequence"/>
</dbReference>
<dbReference type="EMBL" id="MAWT01000010">
    <property type="protein sequence ID" value="OCM72207.1"/>
    <property type="molecule type" value="Genomic_DNA"/>
</dbReference>
<reference evidence="4 9" key="3">
    <citation type="journal article" date="2018" name="Emerg. Microbes Infect.">
        <title>Phenotypic and molecular analysis of nontypeable Group B streptococci: identification of cps2a and hybrid cps2a/cps5 Group B streptococcal capsule gene clusters.</title>
        <authorList>
            <person name="Alhhazmi A."/>
            <person name="Tyrrell G.J."/>
        </authorList>
    </citation>
    <scope>NUCLEOTIDE SEQUENCE [LARGE SCALE GENOMIC DNA]</scope>
    <source>
        <strain evidence="4 9">PLGBS17</strain>
    </source>
</reference>
<feature type="domain" description="N-acetyltransferase" evidence="1">
    <location>
        <begin position="1"/>
        <end position="154"/>
    </location>
</feature>
<dbReference type="AlphaFoldDB" id="A0A0E1EH04"/>
<dbReference type="RefSeq" id="WP_000621142.1">
    <property type="nucleotide sequence ID" value="NZ_AP018935.1"/>
</dbReference>
<dbReference type="SUPFAM" id="SSF55729">
    <property type="entry name" value="Acyl-CoA N-acyltransferases (Nat)"/>
    <property type="match status" value="1"/>
</dbReference>
<evidence type="ECO:0000313" key="6">
    <source>
        <dbReference type="Proteomes" id="UP000035174"/>
    </source>
</evidence>
<evidence type="ECO:0000313" key="5">
    <source>
        <dbReference type="EMBL" id="SUN29377.1"/>
    </source>
</evidence>
<protein>
    <submittedName>
        <fullName evidence="5">Acetyltransferase, GNAT family</fullName>
        <ecNumber evidence="5">2.3.1.183</ecNumber>
    </submittedName>
    <submittedName>
        <fullName evidence="4">GNAT family N-acetyltransferase</fullName>
    </submittedName>
    <submittedName>
        <fullName evidence="3">GNAT family acetyltransferase</fullName>
    </submittedName>
</protein>
<dbReference type="PANTHER" id="PTHR43617">
    <property type="entry name" value="L-AMINO ACID N-ACETYLTRANSFERASE"/>
    <property type="match status" value="1"/>
</dbReference>
<evidence type="ECO:0000313" key="7">
    <source>
        <dbReference type="Proteomes" id="UP000093122"/>
    </source>
</evidence>
<dbReference type="EMBL" id="QHGZ01000154">
    <property type="protein sequence ID" value="RDY81458.1"/>
    <property type="molecule type" value="Genomic_DNA"/>
</dbReference>
<reference evidence="5 8" key="4">
    <citation type="submission" date="2018-06" db="EMBL/GenBank/DDBJ databases">
        <authorList>
            <consortium name="Pathogen Informatics"/>
            <person name="Doyle S."/>
        </authorList>
    </citation>
    <scope>NUCLEOTIDE SEQUENCE [LARGE SCALE GENOMIC DNA]</scope>
    <source>
        <strain evidence="5 8">NCTC9828</strain>
    </source>
</reference>
<dbReference type="Proteomes" id="UP000035174">
    <property type="component" value="Unassembled WGS sequence"/>
</dbReference>
<dbReference type="CDD" id="cd04301">
    <property type="entry name" value="NAT_SF"/>
    <property type="match status" value="1"/>
</dbReference>
<dbReference type="OMA" id="QPFSTNM"/>
<dbReference type="KEGG" id="sage:EN72_05250"/>
<dbReference type="PANTHER" id="PTHR43617:SF34">
    <property type="entry name" value="PUTATIVE-RELATED"/>
    <property type="match status" value="1"/>
</dbReference>
<dbReference type="EMBL" id="LCVB01000032">
    <property type="protein sequence ID" value="KLJ28172.1"/>
    <property type="molecule type" value="Genomic_DNA"/>
</dbReference>
<sequence length="154" mass="18313">MIRRAKEKDLPDIAELLKQILMLHHEVRPDIFHTRGSKFSKEQLKEMLIDESKPIFVYESDEGKVVAHLFLQLQEKRDLPRKSFKTLYIDDLCIDEEVRGQQIGQKLMDFARQYAKKHGCYNITLNVWNDNQRAVSFYEKLGFKPQQTQMEEIL</sequence>
<dbReference type="InterPro" id="IPR000182">
    <property type="entry name" value="GNAT_dom"/>
</dbReference>